<dbReference type="InParanoid" id="E3K7F1"/>
<feature type="region of interest" description="Disordered" evidence="1">
    <location>
        <begin position="77"/>
        <end position="98"/>
    </location>
</feature>
<evidence type="ECO:0000313" key="2">
    <source>
        <dbReference type="EMBL" id="EFP80275.1"/>
    </source>
</evidence>
<feature type="compositionally biased region" description="Basic and acidic residues" evidence="1">
    <location>
        <begin position="16"/>
        <end position="27"/>
    </location>
</feature>
<organism evidence="2 3">
    <name type="scientific">Puccinia graminis f. sp. tritici (strain CRL 75-36-700-3 / race SCCL)</name>
    <name type="common">Black stem rust fungus</name>
    <dbReference type="NCBI Taxonomy" id="418459"/>
    <lineage>
        <taxon>Eukaryota</taxon>
        <taxon>Fungi</taxon>
        <taxon>Dikarya</taxon>
        <taxon>Basidiomycota</taxon>
        <taxon>Pucciniomycotina</taxon>
        <taxon>Pucciniomycetes</taxon>
        <taxon>Pucciniales</taxon>
        <taxon>Pucciniaceae</taxon>
        <taxon>Puccinia</taxon>
    </lineage>
</organism>
<dbReference type="Proteomes" id="UP000008783">
    <property type="component" value="Unassembled WGS sequence"/>
</dbReference>
<feature type="region of interest" description="Disordered" evidence="1">
    <location>
        <begin position="1"/>
        <end position="52"/>
    </location>
</feature>
<dbReference type="AlphaFoldDB" id="E3K7F1"/>
<evidence type="ECO:0000256" key="1">
    <source>
        <dbReference type="SAM" id="MobiDB-lite"/>
    </source>
</evidence>
<name>E3K7F1_PUCGT</name>
<reference evidence="3" key="2">
    <citation type="journal article" date="2011" name="Proc. Natl. Acad. Sci. U.S.A.">
        <title>Obligate biotrophy features unraveled by the genomic analysis of rust fungi.</title>
        <authorList>
            <person name="Duplessis S."/>
            <person name="Cuomo C.A."/>
            <person name="Lin Y.-C."/>
            <person name="Aerts A."/>
            <person name="Tisserant E."/>
            <person name="Veneault-Fourrey C."/>
            <person name="Joly D.L."/>
            <person name="Hacquard S."/>
            <person name="Amselem J."/>
            <person name="Cantarel B.L."/>
            <person name="Chiu R."/>
            <person name="Coutinho P.M."/>
            <person name="Feau N."/>
            <person name="Field M."/>
            <person name="Frey P."/>
            <person name="Gelhaye E."/>
            <person name="Goldberg J."/>
            <person name="Grabherr M.G."/>
            <person name="Kodira C.D."/>
            <person name="Kohler A."/>
            <person name="Kuees U."/>
            <person name="Lindquist E.A."/>
            <person name="Lucas S.M."/>
            <person name="Mago R."/>
            <person name="Mauceli E."/>
            <person name="Morin E."/>
            <person name="Murat C."/>
            <person name="Pangilinan J.L."/>
            <person name="Park R."/>
            <person name="Pearson M."/>
            <person name="Quesneville H."/>
            <person name="Rouhier N."/>
            <person name="Sakthikumar S."/>
            <person name="Salamov A.A."/>
            <person name="Schmutz J."/>
            <person name="Selles B."/>
            <person name="Shapiro H."/>
            <person name="Tanguay P."/>
            <person name="Tuskan G.A."/>
            <person name="Henrissat B."/>
            <person name="Van de Peer Y."/>
            <person name="Rouze P."/>
            <person name="Ellis J.G."/>
            <person name="Dodds P.N."/>
            <person name="Schein J.E."/>
            <person name="Zhong S."/>
            <person name="Hamelin R.C."/>
            <person name="Grigoriev I.V."/>
            <person name="Szabo L.J."/>
            <person name="Martin F."/>
        </authorList>
    </citation>
    <scope>NUCLEOTIDE SEQUENCE [LARGE SCALE GENOMIC DNA]</scope>
    <source>
        <strain evidence="3">CRL 75-36-700-3 / race SCCL</strain>
    </source>
</reference>
<feature type="compositionally biased region" description="Polar residues" evidence="1">
    <location>
        <begin position="28"/>
        <end position="37"/>
    </location>
</feature>
<dbReference type="KEGG" id="pgr:PGTG_06231"/>
<dbReference type="HOGENOM" id="CLU_1866133_0_0_1"/>
<proteinExistence type="predicted"/>
<sequence length="137" mass="14914">MTTQHSSNHQPMQGEGDIHLGDFRELRSSNSTGSTLVGSRPHTDGFPMTQSTLGLRDDSFIMDNALLSKQAYSLSAPPALAPVPNKPRARRANRTTAEMQADEAALALYRQEKSDKAAFKAAEARIKATQKAAQNIF</sequence>
<evidence type="ECO:0000313" key="3">
    <source>
        <dbReference type="Proteomes" id="UP000008783"/>
    </source>
</evidence>
<dbReference type="VEuPathDB" id="FungiDB:PGTG_06231"/>
<dbReference type="RefSeq" id="XP_003324694.1">
    <property type="nucleotide sequence ID" value="XM_003324646.1"/>
</dbReference>
<evidence type="ECO:0008006" key="4">
    <source>
        <dbReference type="Google" id="ProtNLM"/>
    </source>
</evidence>
<dbReference type="EMBL" id="DS178275">
    <property type="protein sequence ID" value="EFP80275.1"/>
    <property type="molecule type" value="Genomic_DNA"/>
</dbReference>
<feature type="compositionally biased region" description="Polar residues" evidence="1">
    <location>
        <begin position="1"/>
        <end position="11"/>
    </location>
</feature>
<protein>
    <recommendedName>
        <fullName evidence="4">No apical meristem-associated C-terminal domain-containing protein</fullName>
    </recommendedName>
</protein>
<dbReference type="GeneID" id="10539281"/>
<keyword evidence="3" id="KW-1185">Reference proteome</keyword>
<accession>E3K7F1</accession>
<gene>
    <name evidence="2" type="ORF">PGTG_06231</name>
</gene>
<reference key="1">
    <citation type="submission" date="2007-01" db="EMBL/GenBank/DDBJ databases">
        <title>The Genome Sequence of Puccinia graminis f. sp. tritici Strain CRL 75-36-700-3.</title>
        <authorList>
            <consortium name="The Broad Institute Genome Sequencing Platform"/>
            <person name="Birren B."/>
            <person name="Lander E."/>
            <person name="Galagan J."/>
            <person name="Nusbaum C."/>
            <person name="Devon K."/>
            <person name="Cuomo C."/>
            <person name="Jaffe D."/>
            <person name="Butler J."/>
            <person name="Alvarez P."/>
            <person name="Gnerre S."/>
            <person name="Grabherr M."/>
            <person name="Mauceli E."/>
            <person name="Brockman W."/>
            <person name="Young S."/>
            <person name="LaButti K."/>
            <person name="Sykes S."/>
            <person name="DeCaprio D."/>
            <person name="Crawford M."/>
            <person name="Koehrsen M."/>
            <person name="Engels R."/>
            <person name="Montgomery P."/>
            <person name="Pearson M."/>
            <person name="Howarth C."/>
            <person name="Larson L."/>
            <person name="White J."/>
            <person name="Zeng Q."/>
            <person name="Kodira C."/>
            <person name="Yandava C."/>
            <person name="Alvarado L."/>
            <person name="O'Leary S."/>
            <person name="Szabo L."/>
            <person name="Dean R."/>
            <person name="Schein J."/>
        </authorList>
    </citation>
    <scope>NUCLEOTIDE SEQUENCE</scope>
    <source>
        <strain>CRL 75-36-700-3</strain>
    </source>
</reference>